<evidence type="ECO:0000256" key="1">
    <source>
        <dbReference type="SAM" id="Phobius"/>
    </source>
</evidence>
<proteinExistence type="predicted"/>
<keyword evidence="1" id="KW-0812">Transmembrane</keyword>
<feature type="transmembrane region" description="Helical" evidence="1">
    <location>
        <begin position="620"/>
        <end position="639"/>
    </location>
</feature>
<keyword evidence="1" id="KW-1133">Transmembrane helix</keyword>
<dbReference type="InterPro" id="IPR008780">
    <property type="entry name" value="Plasmodium_Vir"/>
</dbReference>
<feature type="transmembrane region" description="Helical" evidence="1">
    <location>
        <begin position="535"/>
        <end position="556"/>
    </location>
</feature>
<protein>
    <submittedName>
        <fullName evidence="2">Uncharacterized protein</fullName>
    </submittedName>
</protein>
<keyword evidence="1" id="KW-0472">Membrane</keyword>
<reference evidence="2 3" key="1">
    <citation type="submission" date="2011-09" db="EMBL/GenBank/DDBJ databases">
        <title>The Genome Sequence of Plasmodium vivax North Korean.</title>
        <authorList>
            <consortium name="The Broad Institute Genome Sequencing Platform"/>
            <consortium name="The Broad Institute Genome Sequencing Center for Infectious Disease"/>
            <person name="Neafsey D."/>
            <person name="Carlton J."/>
            <person name="Barnwell J."/>
            <person name="Collins W."/>
            <person name="Escalante A."/>
            <person name="Mullikin J."/>
            <person name="Saul A."/>
            <person name="Guigo R."/>
            <person name="Camara F."/>
            <person name="Young S.K."/>
            <person name="Zeng Q."/>
            <person name="Gargeya S."/>
            <person name="Fitzgerald M."/>
            <person name="Haas B."/>
            <person name="Abouelleil A."/>
            <person name="Alvarado L."/>
            <person name="Arachchi H.M."/>
            <person name="Berlin A."/>
            <person name="Brown A."/>
            <person name="Chapman S.B."/>
            <person name="Chen Z."/>
            <person name="Dunbar C."/>
            <person name="Freedman E."/>
            <person name="Gearin G."/>
            <person name="Gellesch M."/>
            <person name="Goldberg J."/>
            <person name="Griggs A."/>
            <person name="Gujja S."/>
            <person name="Heiman D."/>
            <person name="Howarth C."/>
            <person name="Larson L."/>
            <person name="Lui A."/>
            <person name="MacDonald P.J.P."/>
            <person name="Montmayeur A."/>
            <person name="Murphy C."/>
            <person name="Neiman D."/>
            <person name="Pearson M."/>
            <person name="Priest M."/>
            <person name="Roberts A."/>
            <person name="Saif S."/>
            <person name="Shea T."/>
            <person name="Shenoy N."/>
            <person name="Sisk P."/>
            <person name="Stolte C."/>
            <person name="Sykes S."/>
            <person name="Wortman J."/>
            <person name="Nusbaum C."/>
            <person name="Birren B."/>
        </authorList>
    </citation>
    <scope>NUCLEOTIDE SEQUENCE [LARGE SCALE GENOMIC DNA]</scope>
    <source>
        <strain evidence="2 3">North Korean</strain>
    </source>
</reference>
<name>A0A0J9U3I3_PLAVI</name>
<gene>
    <name evidence="2" type="ORF">PVNG_05151</name>
</gene>
<dbReference type="AlphaFoldDB" id="A0A0J9U3I3"/>
<evidence type="ECO:0000313" key="3">
    <source>
        <dbReference type="Proteomes" id="UP000053239"/>
    </source>
</evidence>
<accession>A0A0J9U3I3</accession>
<dbReference type="Proteomes" id="UP000053239">
    <property type="component" value="Unassembled WGS sequence"/>
</dbReference>
<dbReference type="EMBL" id="KQ235175">
    <property type="protein sequence ID" value="KNA02607.1"/>
    <property type="molecule type" value="Genomic_DNA"/>
</dbReference>
<organism evidence="2 3">
    <name type="scientific">Plasmodium vivax North Korean</name>
    <dbReference type="NCBI Taxonomy" id="1035514"/>
    <lineage>
        <taxon>Eukaryota</taxon>
        <taxon>Sar</taxon>
        <taxon>Alveolata</taxon>
        <taxon>Apicomplexa</taxon>
        <taxon>Aconoidasida</taxon>
        <taxon>Haemosporida</taxon>
        <taxon>Plasmodiidae</taxon>
        <taxon>Plasmodium</taxon>
        <taxon>Plasmodium (Plasmodium)</taxon>
    </lineage>
</organism>
<dbReference type="Pfam" id="PF05795">
    <property type="entry name" value="Plasmodium_Vir"/>
    <property type="match status" value="2"/>
</dbReference>
<sequence length="652" mass="77669">MRIFNKQKCKIGITFSLIHINNGFLSDIVINKFYNELNEKYGNSEVSNFCNIIIRSNFNNISDDSRKYCYSIDSILKNPDKILESIGKDKNKDKFCLYLNYWIRDKLKDNEFRYRIIKYVYSAWDMINKSNGTSNSKCWHKKFNVGEKDFKNKKKWFEFFEAFDIIKEKMKKTENSKKNEYCNYLQSIFSLYYVKKQESICNKSSFYKEEIGKFESKINDDVFSLLKEKCPGSNLEFLYKINSDRELPNRQGLGVTRLENNDTPYTKVMEEILGKLTSHTIYTDLDNKQDIDKYCNYCINVLPLEKDYPGVTEFCKRLSQNLSNIKDKKDRDERCSYLAYWTYDNVGKIIRSSTYNTLNPVINQISNLILLINRKFLNKKTCLFYLDGSANAWKEEKYLHEYFKYFTDIEGKSGIPEKDQKTYCEFIRNINKLYESHINHCCNYFTEDAYFSYCNKYFNCDKKYNPYVLYSKLNCTKVLSPEKVFEKVEQPVAIDYYVKYITEKSKERAQMLKKMGVAYFNMIHAKTDNILGDPFHMATLSVLILLGIFIIYFVFYKCSSSGSRSRKKEMKKNNNKLNYHEYDRKKLLENDSEIANKCLLIRVICSFFSYFIIIHRNYNFKLFYITILIMFVLAHNQFLTKLTVTNNDTVEY</sequence>
<evidence type="ECO:0000313" key="2">
    <source>
        <dbReference type="EMBL" id="KNA02607.1"/>
    </source>
</evidence>